<keyword evidence="7" id="KW-1133">Transmembrane helix</keyword>
<dbReference type="InterPro" id="IPR008271">
    <property type="entry name" value="Ser/Thr_kinase_AS"/>
</dbReference>
<keyword evidence="4 5" id="KW-0067">ATP-binding</keyword>
<dbReference type="PANTHER" id="PTHR43289">
    <property type="entry name" value="MITOGEN-ACTIVATED PROTEIN KINASE KINASE KINASE 20-RELATED"/>
    <property type="match status" value="1"/>
</dbReference>
<dbReference type="GO" id="GO:0016301">
    <property type="term" value="F:kinase activity"/>
    <property type="evidence" value="ECO:0007669"/>
    <property type="project" value="UniProtKB-KW"/>
</dbReference>
<evidence type="ECO:0000256" key="1">
    <source>
        <dbReference type="ARBA" id="ARBA00022679"/>
    </source>
</evidence>
<dbReference type="InterPro" id="IPR002477">
    <property type="entry name" value="Peptidoglycan-bd-like"/>
</dbReference>
<evidence type="ECO:0000259" key="8">
    <source>
        <dbReference type="PROSITE" id="PS50011"/>
    </source>
</evidence>
<dbReference type="RefSeq" id="WP_380533706.1">
    <property type="nucleotide sequence ID" value="NZ_JBHFAB010000004.1"/>
</dbReference>
<dbReference type="PROSITE" id="PS50011">
    <property type="entry name" value="PROTEIN_KINASE_DOM"/>
    <property type="match status" value="1"/>
</dbReference>
<dbReference type="InterPro" id="IPR036366">
    <property type="entry name" value="PGBDSf"/>
</dbReference>
<evidence type="ECO:0000313" key="10">
    <source>
        <dbReference type="Proteomes" id="UP001592531"/>
    </source>
</evidence>
<evidence type="ECO:0000256" key="6">
    <source>
        <dbReference type="SAM" id="MobiDB-lite"/>
    </source>
</evidence>
<feature type="compositionally biased region" description="Pro residues" evidence="6">
    <location>
        <begin position="418"/>
        <end position="438"/>
    </location>
</feature>
<dbReference type="Gene3D" id="1.10.101.10">
    <property type="entry name" value="PGBD-like superfamily/PGBD"/>
    <property type="match status" value="1"/>
</dbReference>
<dbReference type="SUPFAM" id="SSF47090">
    <property type="entry name" value="PGBD-like"/>
    <property type="match status" value="1"/>
</dbReference>
<evidence type="ECO:0000256" key="5">
    <source>
        <dbReference type="PROSITE-ProRule" id="PRU10141"/>
    </source>
</evidence>
<dbReference type="InterPro" id="IPR011009">
    <property type="entry name" value="Kinase-like_dom_sf"/>
</dbReference>
<dbReference type="InterPro" id="IPR000719">
    <property type="entry name" value="Prot_kinase_dom"/>
</dbReference>
<keyword evidence="10" id="KW-1185">Reference proteome</keyword>
<comment type="caution">
    <text evidence="9">The sequence shown here is derived from an EMBL/GenBank/DDBJ whole genome shotgun (WGS) entry which is preliminary data.</text>
</comment>
<dbReference type="CDD" id="cd14014">
    <property type="entry name" value="STKc_PknB_like"/>
    <property type="match status" value="1"/>
</dbReference>
<dbReference type="InterPro" id="IPR036365">
    <property type="entry name" value="PGBD-like_sf"/>
</dbReference>
<feature type="binding site" evidence="5">
    <location>
        <position position="69"/>
    </location>
    <ligand>
        <name>ATP</name>
        <dbReference type="ChEBI" id="CHEBI:30616"/>
    </ligand>
</feature>
<name>A0ABV6VSB3_9ACTN</name>
<dbReference type="InterPro" id="IPR017441">
    <property type="entry name" value="Protein_kinase_ATP_BS"/>
</dbReference>
<feature type="region of interest" description="Disordered" evidence="6">
    <location>
        <begin position="324"/>
        <end position="363"/>
    </location>
</feature>
<keyword evidence="2 5" id="KW-0547">Nucleotide-binding</keyword>
<feature type="transmembrane region" description="Helical" evidence="7">
    <location>
        <begin position="35"/>
        <end position="54"/>
    </location>
</feature>
<dbReference type="Pfam" id="PF01471">
    <property type="entry name" value="PG_binding_1"/>
    <property type="match status" value="1"/>
</dbReference>
<feature type="region of interest" description="Disordered" evidence="6">
    <location>
        <begin position="562"/>
        <end position="677"/>
    </location>
</feature>
<dbReference type="PANTHER" id="PTHR43289:SF34">
    <property type="entry name" value="SERINE_THREONINE-PROTEIN KINASE YBDM-RELATED"/>
    <property type="match status" value="1"/>
</dbReference>
<dbReference type="EMBL" id="JBHFAB010000004">
    <property type="protein sequence ID" value="MFC1416458.1"/>
    <property type="molecule type" value="Genomic_DNA"/>
</dbReference>
<dbReference type="Proteomes" id="UP001592531">
    <property type="component" value="Unassembled WGS sequence"/>
</dbReference>
<evidence type="ECO:0000256" key="7">
    <source>
        <dbReference type="SAM" id="Phobius"/>
    </source>
</evidence>
<protein>
    <submittedName>
        <fullName evidence="9">Protein kinase</fullName>
    </submittedName>
</protein>
<feature type="compositionally biased region" description="Low complexity" evidence="6">
    <location>
        <begin position="478"/>
        <end position="488"/>
    </location>
</feature>
<feature type="compositionally biased region" description="Low complexity" evidence="6">
    <location>
        <begin position="601"/>
        <end position="614"/>
    </location>
</feature>
<dbReference type="Gene3D" id="1.10.510.10">
    <property type="entry name" value="Transferase(Phosphotransferase) domain 1"/>
    <property type="match status" value="1"/>
</dbReference>
<proteinExistence type="predicted"/>
<feature type="compositionally biased region" description="Low complexity" evidence="6">
    <location>
        <begin position="569"/>
        <end position="592"/>
    </location>
</feature>
<accession>A0ABV6VSB3</accession>
<keyword evidence="7" id="KW-0812">Transmembrane</keyword>
<dbReference type="Pfam" id="PF00069">
    <property type="entry name" value="Pkinase"/>
    <property type="match status" value="1"/>
</dbReference>
<evidence type="ECO:0000256" key="4">
    <source>
        <dbReference type="ARBA" id="ARBA00022840"/>
    </source>
</evidence>
<evidence type="ECO:0000256" key="3">
    <source>
        <dbReference type="ARBA" id="ARBA00022777"/>
    </source>
</evidence>
<dbReference type="PROSITE" id="PS00107">
    <property type="entry name" value="PROTEIN_KINASE_ATP"/>
    <property type="match status" value="1"/>
</dbReference>
<keyword evidence="7" id="KW-0472">Membrane</keyword>
<dbReference type="PROSITE" id="PS00108">
    <property type="entry name" value="PROTEIN_KINASE_ST"/>
    <property type="match status" value="1"/>
</dbReference>
<keyword evidence="3 9" id="KW-0418">Kinase</keyword>
<feature type="compositionally biased region" description="Pro residues" evidence="6">
    <location>
        <begin position="659"/>
        <end position="677"/>
    </location>
</feature>
<feature type="region of interest" description="Disordered" evidence="6">
    <location>
        <begin position="379"/>
        <end position="488"/>
    </location>
</feature>
<feature type="compositionally biased region" description="Pro residues" evidence="6">
    <location>
        <begin position="454"/>
        <end position="465"/>
    </location>
</feature>
<feature type="compositionally biased region" description="Low complexity" evidence="6">
    <location>
        <begin position="624"/>
        <end position="658"/>
    </location>
</feature>
<sequence length="758" mass="75245">MPDHSQPLSDPRVFAGLGLDRLGMTPLRGVDPVRVGPFLLAALLGSGGMGRIYLGRDAADPHRGLAAVKVIRPEYAEDPQFRRRFAREAESLARVQGGQTAVLLGSGFDDDLLWMATEYIPGLSLSAVIADHGVLDLAAAWRLAADLGRAVEAMAEADVVHRDIKPSNVILGPDGCRVIDFGISQAGDTSSITMTGQQVGTPAYMSPEQVRGLAVGPASDVFAIGSVLAYAVAGNAPFGDGTSVDVLHRVAFDPPKDEILARVGALDPGLAGLVASCLDKDQTRRPTPGAVIAAALTRQVPAPWPQALNEAVMLRLQVADSVRQVPLPQPPEPGAAVPRGAGAPLGAGGPLGAASAERTPAHQTGADAPFAALLGSATSAEQTPVHPAGADAPLPAPPGLAASAEQTPAHPAGAAAPFPAPPGFDAPHPPPTGTPHPPQGRGELRDKPGAVPHPQSPPHPHPPGTPTHADTWPPQGATPPTVAALSAPLAPSAPSAPYVLHAATAGSGPEPSAPTGGPGYPSLPLRQEPEQRASRRRAALLVGAAVVAVAAIAVTALLVTSPSGSHAVTATGTKGTTGTAGSTGSTGTLGLPGPSGGPGGSASAQGSTAPAAGGRASAKPGSITAAAAPTHGAGTAAGAGAPASPPSGTAPAQPKTTAPAPPPPPRSTTPAAPPVPPWIKNCTYYSGSAETDPGAKGNAVKEIQCILVNRGYSVGPSGVDGDFGADTKAAVIAFQKAKGLSADGGVGPQTWPALRSKS</sequence>
<feature type="domain" description="Protein kinase" evidence="8">
    <location>
        <begin position="38"/>
        <end position="305"/>
    </location>
</feature>
<feature type="compositionally biased region" description="Low complexity" evidence="6">
    <location>
        <begin position="387"/>
        <end position="417"/>
    </location>
</feature>
<keyword evidence="1" id="KW-0808">Transferase</keyword>
<evidence type="ECO:0000313" key="9">
    <source>
        <dbReference type="EMBL" id="MFC1416458.1"/>
    </source>
</evidence>
<gene>
    <name evidence="9" type="ORF">ACEZDE_07350</name>
</gene>
<reference evidence="9 10" key="1">
    <citation type="submission" date="2024-09" db="EMBL/GenBank/DDBJ databases">
        <authorList>
            <person name="Lee S.D."/>
        </authorList>
    </citation>
    <scope>NUCLEOTIDE SEQUENCE [LARGE SCALE GENOMIC DNA]</scope>
    <source>
        <strain evidence="9 10">N8-3</strain>
    </source>
</reference>
<dbReference type="SUPFAM" id="SSF56112">
    <property type="entry name" value="Protein kinase-like (PK-like)"/>
    <property type="match status" value="1"/>
</dbReference>
<evidence type="ECO:0000256" key="2">
    <source>
        <dbReference type="ARBA" id="ARBA00022741"/>
    </source>
</evidence>
<organism evidence="9 10">
    <name type="scientific">Streptacidiphilus cavernicola</name>
    <dbReference type="NCBI Taxonomy" id="3342716"/>
    <lineage>
        <taxon>Bacteria</taxon>
        <taxon>Bacillati</taxon>
        <taxon>Actinomycetota</taxon>
        <taxon>Actinomycetes</taxon>
        <taxon>Kitasatosporales</taxon>
        <taxon>Streptomycetaceae</taxon>
        <taxon>Streptacidiphilus</taxon>
    </lineage>
</organism>
<feature type="region of interest" description="Disordered" evidence="6">
    <location>
        <begin position="502"/>
        <end position="532"/>
    </location>
</feature>
<feature type="transmembrane region" description="Helical" evidence="7">
    <location>
        <begin position="538"/>
        <end position="559"/>
    </location>
</feature>
<dbReference type="SMART" id="SM00220">
    <property type="entry name" value="S_TKc"/>
    <property type="match status" value="1"/>
</dbReference>
<dbReference type="Gene3D" id="3.30.200.20">
    <property type="entry name" value="Phosphorylase Kinase, domain 1"/>
    <property type="match status" value="1"/>
</dbReference>